<dbReference type="Pfam" id="PF00873">
    <property type="entry name" value="ACR_tran"/>
    <property type="match status" value="1"/>
</dbReference>
<evidence type="ECO:0000256" key="1">
    <source>
        <dbReference type="SAM" id="Phobius"/>
    </source>
</evidence>
<protein>
    <submittedName>
        <fullName evidence="2">Cation efflux system protein CusA</fullName>
    </submittedName>
</protein>
<keyword evidence="1" id="KW-0472">Membrane</keyword>
<dbReference type="EMBL" id="CP036266">
    <property type="protein sequence ID" value="QDT23463.1"/>
    <property type="molecule type" value="Genomic_DNA"/>
</dbReference>
<keyword evidence="3" id="KW-1185">Reference proteome</keyword>
<feature type="transmembrane region" description="Helical" evidence="1">
    <location>
        <begin position="12"/>
        <end position="32"/>
    </location>
</feature>
<evidence type="ECO:0000313" key="3">
    <source>
        <dbReference type="Proteomes" id="UP000320421"/>
    </source>
</evidence>
<proteinExistence type="predicted"/>
<accession>A0A517PVR4</accession>
<dbReference type="Proteomes" id="UP000320421">
    <property type="component" value="Chromosome"/>
</dbReference>
<dbReference type="InterPro" id="IPR001036">
    <property type="entry name" value="Acrflvin-R"/>
</dbReference>
<dbReference type="GO" id="GO:0016020">
    <property type="term" value="C:membrane"/>
    <property type="evidence" value="ECO:0007669"/>
    <property type="project" value="InterPro"/>
</dbReference>
<reference evidence="2 3" key="1">
    <citation type="submission" date="2019-02" db="EMBL/GenBank/DDBJ databases">
        <title>Deep-cultivation of Planctomycetes and their phenomic and genomic characterization uncovers novel biology.</title>
        <authorList>
            <person name="Wiegand S."/>
            <person name="Jogler M."/>
            <person name="Boedeker C."/>
            <person name="Pinto D."/>
            <person name="Vollmers J."/>
            <person name="Rivas-Marin E."/>
            <person name="Kohn T."/>
            <person name="Peeters S.H."/>
            <person name="Heuer A."/>
            <person name="Rast P."/>
            <person name="Oberbeckmann S."/>
            <person name="Bunk B."/>
            <person name="Jeske O."/>
            <person name="Meyerdierks A."/>
            <person name="Storesund J.E."/>
            <person name="Kallscheuer N."/>
            <person name="Luecker S."/>
            <person name="Lage O.M."/>
            <person name="Pohl T."/>
            <person name="Merkel B.J."/>
            <person name="Hornburger P."/>
            <person name="Mueller R.-W."/>
            <person name="Bruemmer F."/>
            <person name="Labrenz M."/>
            <person name="Spormann A.M."/>
            <person name="Op den Camp H."/>
            <person name="Overmann J."/>
            <person name="Amann R."/>
            <person name="Jetten M.S.M."/>
            <person name="Mascher T."/>
            <person name="Medema M.H."/>
            <person name="Devos D.P."/>
            <person name="Kaster A.-K."/>
            <person name="Ovreas L."/>
            <person name="Rohde M."/>
            <person name="Galperin M.Y."/>
            <person name="Jogler C."/>
        </authorList>
    </citation>
    <scope>NUCLEOTIDE SEQUENCE [LARGE SCALE GENOMIC DNA]</scope>
    <source>
        <strain evidence="2 3">HG66A1</strain>
    </source>
</reference>
<dbReference type="SUPFAM" id="SSF82866">
    <property type="entry name" value="Multidrug efflux transporter AcrB transmembrane domain"/>
    <property type="match status" value="1"/>
</dbReference>
<dbReference type="AlphaFoldDB" id="A0A517PVR4"/>
<gene>
    <name evidence="2" type="primary">cusA_7</name>
    <name evidence="2" type="ORF">HG66A1_52820</name>
</gene>
<sequence>MNVAEPSIVKLSIVLLAVPFSLIGSFLLIYMLGYNMSVAVWVGIIALAGVDAETGVVMLLYLDVAYHKWKDEGRIHRFDDTEHAVMEGAV</sequence>
<keyword evidence="1" id="KW-1133">Transmembrane helix</keyword>
<name>A0A517PVR4_9PLAN</name>
<feature type="transmembrane region" description="Helical" evidence="1">
    <location>
        <begin position="38"/>
        <end position="62"/>
    </location>
</feature>
<dbReference type="Gene3D" id="1.20.1640.10">
    <property type="entry name" value="Multidrug efflux transporter AcrB transmembrane domain"/>
    <property type="match status" value="1"/>
</dbReference>
<organism evidence="2 3">
    <name type="scientific">Gimesia chilikensis</name>
    <dbReference type="NCBI Taxonomy" id="2605989"/>
    <lineage>
        <taxon>Bacteria</taxon>
        <taxon>Pseudomonadati</taxon>
        <taxon>Planctomycetota</taxon>
        <taxon>Planctomycetia</taxon>
        <taxon>Planctomycetales</taxon>
        <taxon>Planctomycetaceae</taxon>
        <taxon>Gimesia</taxon>
    </lineage>
</organism>
<keyword evidence="1" id="KW-0812">Transmembrane</keyword>
<evidence type="ECO:0000313" key="2">
    <source>
        <dbReference type="EMBL" id="QDT23463.1"/>
    </source>
</evidence>
<dbReference type="GO" id="GO:0022857">
    <property type="term" value="F:transmembrane transporter activity"/>
    <property type="evidence" value="ECO:0007669"/>
    <property type="project" value="InterPro"/>
</dbReference>